<dbReference type="InterPro" id="IPR036700">
    <property type="entry name" value="BOBF_sf"/>
</dbReference>
<keyword evidence="1" id="KW-0732">Signal</keyword>
<evidence type="ECO:0000313" key="2">
    <source>
        <dbReference type="EMBL" id="HFM99853.1"/>
    </source>
</evidence>
<proteinExistence type="predicted"/>
<dbReference type="SUPFAM" id="SSF101756">
    <property type="entry name" value="Hypothetical protein YgiW"/>
    <property type="match status" value="1"/>
</dbReference>
<comment type="caution">
    <text evidence="2">The sequence shown here is derived from an EMBL/GenBank/DDBJ whole genome shotgun (WGS) entry which is preliminary data.</text>
</comment>
<feature type="signal peptide" evidence="1">
    <location>
        <begin position="1"/>
        <end position="23"/>
    </location>
</feature>
<feature type="chain" id="PRO_5027632392" description="NirD/YgiW/YdeI family stress tolerance protein" evidence="1">
    <location>
        <begin position="24"/>
        <end position="122"/>
    </location>
</feature>
<dbReference type="EMBL" id="DSRU01000275">
    <property type="protein sequence ID" value="HFM99853.1"/>
    <property type="molecule type" value="Genomic_DNA"/>
</dbReference>
<organism evidence="2">
    <name type="scientific">Oscillatoriales cyanobacterium SpSt-418</name>
    <dbReference type="NCBI Taxonomy" id="2282169"/>
    <lineage>
        <taxon>Bacteria</taxon>
        <taxon>Bacillati</taxon>
        <taxon>Cyanobacteriota</taxon>
        <taxon>Cyanophyceae</taxon>
        <taxon>Oscillatoriophycideae</taxon>
        <taxon>Oscillatoriales</taxon>
    </lineage>
</organism>
<protein>
    <recommendedName>
        <fullName evidence="3">NirD/YgiW/YdeI family stress tolerance protein</fullName>
    </recommendedName>
</protein>
<gene>
    <name evidence="2" type="ORF">ENR64_19285</name>
</gene>
<sequence length="122" mass="13299">MFSVQPSSLIGRSLAIAFLVAIAGCQMTDQPLTFTAQQLSTTDQAVSPNQIIRIKGVVVDQVPLADGAIAYELQDATGRIWVLAKQKMANQGDQIEITGKVRYLTEADNLDSRDKVYVELES</sequence>
<evidence type="ECO:0000256" key="1">
    <source>
        <dbReference type="SAM" id="SignalP"/>
    </source>
</evidence>
<evidence type="ECO:0008006" key="3">
    <source>
        <dbReference type="Google" id="ProtNLM"/>
    </source>
</evidence>
<accession>A0A7C3PGM7</accession>
<name>A0A7C3PGM7_9CYAN</name>
<reference evidence="2" key="1">
    <citation type="journal article" date="2020" name="mSystems">
        <title>Genome- and Community-Level Interaction Insights into Carbon Utilization and Element Cycling Functions of Hydrothermarchaeota in Hydrothermal Sediment.</title>
        <authorList>
            <person name="Zhou Z."/>
            <person name="Liu Y."/>
            <person name="Xu W."/>
            <person name="Pan J."/>
            <person name="Luo Z.H."/>
            <person name="Li M."/>
        </authorList>
    </citation>
    <scope>NUCLEOTIDE SEQUENCE [LARGE SCALE GENOMIC DNA]</scope>
    <source>
        <strain evidence="2">SpSt-418</strain>
    </source>
</reference>
<dbReference type="AlphaFoldDB" id="A0A7C3PGM7"/>